<reference evidence="5 6" key="1">
    <citation type="submission" date="2024-02" db="EMBL/GenBank/DDBJ databases">
        <title>Bacteria isolated from the canopy kelp, Nereocystis luetkeana.</title>
        <authorList>
            <person name="Pfister C.A."/>
            <person name="Younker I.T."/>
            <person name="Light S.H."/>
        </authorList>
    </citation>
    <scope>NUCLEOTIDE SEQUENCE [LARGE SCALE GENOMIC DNA]</scope>
    <source>
        <strain evidence="5 6">TI.5.07</strain>
    </source>
</reference>
<accession>A0ABU9GKX4</accession>
<evidence type="ECO:0000313" key="6">
    <source>
        <dbReference type="Proteomes" id="UP001378242"/>
    </source>
</evidence>
<protein>
    <submittedName>
        <fullName evidence="5">Molecular chaperone HtpG</fullName>
    </submittedName>
</protein>
<organism evidence="5 6">
    <name type="scientific">Cobetia marina</name>
    <name type="common">Deleya marina</name>
    <dbReference type="NCBI Taxonomy" id="28258"/>
    <lineage>
        <taxon>Bacteria</taxon>
        <taxon>Pseudomonadati</taxon>
        <taxon>Pseudomonadota</taxon>
        <taxon>Gammaproteobacteria</taxon>
        <taxon>Oceanospirillales</taxon>
        <taxon>Halomonadaceae</taxon>
        <taxon>Cobetia</taxon>
    </lineage>
</organism>
<dbReference type="SUPFAM" id="SSF55874">
    <property type="entry name" value="ATPase domain of HSP90 chaperone/DNA topoisomerase II/histidine kinase"/>
    <property type="match status" value="1"/>
</dbReference>
<dbReference type="InterPro" id="IPR036890">
    <property type="entry name" value="HATPase_C_sf"/>
</dbReference>
<dbReference type="EMBL" id="JBAKAP010000130">
    <property type="protein sequence ID" value="MEL0618730.1"/>
    <property type="molecule type" value="Genomic_DNA"/>
</dbReference>
<keyword evidence="2" id="KW-0547">Nucleotide-binding</keyword>
<evidence type="ECO:0000256" key="1">
    <source>
        <dbReference type="ARBA" id="ARBA00008239"/>
    </source>
</evidence>
<comment type="caution">
    <text evidence="5">The sequence shown here is derived from an EMBL/GenBank/DDBJ whole genome shotgun (WGS) entry which is preliminary data.</text>
</comment>
<feature type="non-terminal residue" evidence="5">
    <location>
        <position position="74"/>
    </location>
</feature>
<feature type="non-terminal residue" evidence="5">
    <location>
        <position position="1"/>
    </location>
</feature>
<dbReference type="InterPro" id="IPR001404">
    <property type="entry name" value="Hsp90_fam"/>
</dbReference>
<evidence type="ECO:0000313" key="5">
    <source>
        <dbReference type="EMBL" id="MEL0618730.1"/>
    </source>
</evidence>
<keyword evidence="3" id="KW-0067">ATP-binding</keyword>
<dbReference type="Gene3D" id="3.30.565.10">
    <property type="entry name" value="Histidine kinase-like ATPase, C-terminal domain"/>
    <property type="match status" value="1"/>
</dbReference>
<dbReference type="Pfam" id="PF00183">
    <property type="entry name" value="HSP90"/>
    <property type="match status" value="1"/>
</dbReference>
<comment type="similarity">
    <text evidence="1">Belongs to the heat shock protein 90 family.</text>
</comment>
<name>A0ABU9GKX4_COBMA</name>
<sequence>LHLKDDALELADEHRLRNLVTKYSDHIELPVRMQRVEKDQEGNEQIHWESANSATALWVRSMSEVSDEEYKNFY</sequence>
<dbReference type="PANTHER" id="PTHR11528">
    <property type="entry name" value="HEAT SHOCK PROTEIN 90 FAMILY MEMBER"/>
    <property type="match status" value="1"/>
</dbReference>
<proteinExistence type="inferred from homology"/>
<keyword evidence="6" id="KW-1185">Reference proteome</keyword>
<dbReference type="Proteomes" id="UP001378242">
    <property type="component" value="Unassembled WGS sequence"/>
</dbReference>
<evidence type="ECO:0000256" key="2">
    <source>
        <dbReference type="ARBA" id="ARBA00022741"/>
    </source>
</evidence>
<evidence type="ECO:0000256" key="4">
    <source>
        <dbReference type="ARBA" id="ARBA00023186"/>
    </source>
</evidence>
<keyword evidence="4" id="KW-0143">Chaperone</keyword>
<evidence type="ECO:0000256" key="3">
    <source>
        <dbReference type="ARBA" id="ARBA00022840"/>
    </source>
</evidence>
<gene>
    <name evidence="5" type="ORF">V6243_18090</name>
</gene>